<dbReference type="GO" id="GO:0031625">
    <property type="term" value="F:ubiquitin protein ligase binding"/>
    <property type="evidence" value="ECO:0007669"/>
    <property type="project" value="InterPro"/>
</dbReference>
<dbReference type="SUPFAM" id="SSF46785">
    <property type="entry name" value="Winged helix' DNA-binding domain"/>
    <property type="match status" value="1"/>
</dbReference>
<feature type="domain" description="Cullin neddylation" evidence="3">
    <location>
        <begin position="1"/>
        <end position="51"/>
    </location>
</feature>
<dbReference type="Pfam" id="PF10557">
    <property type="entry name" value="Cullin_Nedd8"/>
    <property type="match status" value="1"/>
</dbReference>
<dbReference type="Proteomes" id="UP000079169">
    <property type="component" value="Unplaced"/>
</dbReference>
<gene>
    <name evidence="5" type="primary">LOC113466042</name>
</gene>
<dbReference type="InterPro" id="IPR016157">
    <property type="entry name" value="Cullin_CS"/>
</dbReference>
<dbReference type="AlphaFoldDB" id="A0A3Q0IKV6"/>
<evidence type="ECO:0000256" key="1">
    <source>
        <dbReference type="ARBA" id="ARBA00022499"/>
    </source>
</evidence>
<dbReference type="GO" id="GO:0031461">
    <property type="term" value="C:cullin-RING ubiquitin ligase complex"/>
    <property type="evidence" value="ECO:0007669"/>
    <property type="project" value="InterPro"/>
</dbReference>
<keyword evidence="2" id="KW-0832">Ubl conjugation</keyword>
<evidence type="ECO:0000256" key="2">
    <source>
        <dbReference type="ARBA" id="ARBA00022843"/>
    </source>
</evidence>
<keyword evidence="4" id="KW-1185">Reference proteome</keyword>
<dbReference type="InterPro" id="IPR036388">
    <property type="entry name" value="WH-like_DNA-bd_sf"/>
</dbReference>
<dbReference type="InterPro" id="IPR036390">
    <property type="entry name" value="WH_DNA-bd_sf"/>
</dbReference>
<dbReference type="PROSITE" id="PS01256">
    <property type="entry name" value="CULLIN_1"/>
    <property type="match status" value="1"/>
</dbReference>
<dbReference type="SMART" id="SM00884">
    <property type="entry name" value="Cullin_Nedd8"/>
    <property type="match status" value="1"/>
</dbReference>
<dbReference type="GO" id="GO:0006511">
    <property type="term" value="P:ubiquitin-dependent protein catabolic process"/>
    <property type="evidence" value="ECO:0007669"/>
    <property type="project" value="InterPro"/>
</dbReference>
<organism evidence="4 5">
    <name type="scientific">Diaphorina citri</name>
    <name type="common">Asian citrus psyllid</name>
    <dbReference type="NCBI Taxonomy" id="121845"/>
    <lineage>
        <taxon>Eukaryota</taxon>
        <taxon>Metazoa</taxon>
        <taxon>Ecdysozoa</taxon>
        <taxon>Arthropoda</taxon>
        <taxon>Hexapoda</taxon>
        <taxon>Insecta</taxon>
        <taxon>Pterygota</taxon>
        <taxon>Neoptera</taxon>
        <taxon>Paraneoptera</taxon>
        <taxon>Hemiptera</taxon>
        <taxon>Sternorrhyncha</taxon>
        <taxon>Psylloidea</taxon>
        <taxon>Psyllidae</taxon>
        <taxon>Diaphorininae</taxon>
        <taxon>Diaphorina</taxon>
    </lineage>
</organism>
<evidence type="ECO:0000313" key="5">
    <source>
        <dbReference type="RefSeq" id="XP_026676911.1"/>
    </source>
</evidence>
<evidence type="ECO:0000313" key="4">
    <source>
        <dbReference type="Proteomes" id="UP000079169"/>
    </source>
</evidence>
<evidence type="ECO:0000259" key="3">
    <source>
        <dbReference type="SMART" id="SM00884"/>
    </source>
</evidence>
<proteinExistence type="predicted"/>
<dbReference type="Gene3D" id="1.10.10.10">
    <property type="entry name" value="Winged helix-like DNA-binding domain superfamily/Winged helix DNA-binding domain"/>
    <property type="match status" value="1"/>
</dbReference>
<dbReference type="InterPro" id="IPR045093">
    <property type="entry name" value="Cullin"/>
</dbReference>
<sequence length="57" mass="6552">MKSRKQIRHNALIQEVLSQSKSFAPSISMIKKCIESLIDKNYVERTANSTDEYSYVA</sequence>
<dbReference type="PaxDb" id="121845-A0A3Q0IKV6"/>
<protein>
    <submittedName>
        <fullName evidence="5">Cullin-2-like</fullName>
    </submittedName>
</protein>
<dbReference type="KEGG" id="dci:113466042"/>
<dbReference type="STRING" id="121845.A0A3Q0IKV6"/>
<dbReference type="PANTHER" id="PTHR11932">
    <property type="entry name" value="CULLIN"/>
    <property type="match status" value="1"/>
</dbReference>
<name>A0A3Q0IKV6_DIACI</name>
<dbReference type="RefSeq" id="XP_026676911.1">
    <property type="nucleotide sequence ID" value="XM_026821110.1"/>
</dbReference>
<dbReference type="InterPro" id="IPR019559">
    <property type="entry name" value="Cullin_neddylation_domain"/>
</dbReference>
<dbReference type="GeneID" id="113466042"/>
<dbReference type="FunFam" id="1.10.10.10:FF:000014">
    <property type="entry name" value="Cullin 1"/>
    <property type="match status" value="1"/>
</dbReference>
<keyword evidence="1" id="KW-1017">Isopeptide bond</keyword>
<accession>A0A3Q0IKV6</accession>
<reference evidence="5" key="1">
    <citation type="submission" date="2025-08" db="UniProtKB">
        <authorList>
            <consortium name="RefSeq"/>
        </authorList>
    </citation>
    <scope>IDENTIFICATION</scope>
</reference>